<keyword evidence="2" id="KW-1185">Reference proteome</keyword>
<protein>
    <submittedName>
        <fullName evidence="1">Uncharacterized protein</fullName>
    </submittedName>
</protein>
<evidence type="ECO:0000313" key="1">
    <source>
        <dbReference type="EMBL" id="KRQ87019.1"/>
    </source>
</evidence>
<dbReference type="AlphaFoldDB" id="A0A0R3JU11"/>
<proteinExistence type="predicted"/>
<dbReference type="OrthoDB" id="1938377at2"/>
<dbReference type="EMBL" id="LKHP01000005">
    <property type="protein sequence ID" value="KRQ87019.1"/>
    <property type="molecule type" value="Genomic_DNA"/>
</dbReference>
<evidence type="ECO:0000313" key="2">
    <source>
        <dbReference type="Proteomes" id="UP000052015"/>
    </source>
</evidence>
<gene>
    <name evidence="1" type="ORF">ABG79_01209</name>
</gene>
<dbReference type="Proteomes" id="UP000052015">
    <property type="component" value="Unassembled WGS sequence"/>
</dbReference>
<organism evidence="1 2">
    <name type="scientific">Caloramator mitchellensis</name>
    <dbReference type="NCBI Taxonomy" id="908809"/>
    <lineage>
        <taxon>Bacteria</taxon>
        <taxon>Bacillati</taxon>
        <taxon>Bacillota</taxon>
        <taxon>Clostridia</taxon>
        <taxon>Eubacteriales</taxon>
        <taxon>Clostridiaceae</taxon>
        <taxon>Caloramator</taxon>
    </lineage>
</organism>
<sequence>MQKCIFDDKKICNNCSDCNICDLDQSKTCDNCGKCISVDSEYFEIKVEGILENESEFDDYIYEEDLAFDEKSNNNSSEYEDSCDEVEELFIEDFPELRDKYYKNLEKIFFKK</sequence>
<reference evidence="1 2" key="1">
    <citation type="submission" date="2015-09" db="EMBL/GenBank/DDBJ databases">
        <title>Draft genome sequence of a Caloramator mitchellensis, a moderate thermophile from the Great Artesian Basin of Australia.</title>
        <authorList>
            <person name="Patel B.K."/>
        </authorList>
    </citation>
    <scope>NUCLEOTIDE SEQUENCE [LARGE SCALE GENOMIC DNA]</scope>
    <source>
        <strain evidence="1 2">VF08</strain>
    </source>
</reference>
<name>A0A0R3JU11_CALMK</name>
<comment type="caution">
    <text evidence="1">The sequence shown here is derived from an EMBL/GenBank/DDBJ whole genome shotgun (WGS) entry which is preliminary data.</text>
</comment>
<dbReference type="RefSeq" id="WP_057978143.1">
    <property type="nucleotide sequence ID" value="NZ_LKHP01000005.1"/>
</dbReference>
<accession>A0A0R3JU11</accession>